<reference evidence="2" key="1">
    <citation type="submission" date="2022-10" db="EMBL/GenBank/DDBJ databases">
        <authorList>
            <person name="Koch H."/>
        </authorList>
    </citation>
    <scope>NUCLEOTIDE SEQUENCE</scope>
    <source>
        <strain evidence="2">DNF</strain>
    </source>
</reference>
<dbReference type="Pfam" id="PF10108">
    <property type="entry name" value="DNA_pol_B_exo2"/>
    <property type="match status" value="1"/>
</dbReference>
<keyword evidence="2" id="KW-0378">Hydrolase</keyword>
<protein>
    <submittedName>
        <fullName evidence="2">3'-5' exonuclease</fullName>
    </submittedName>
</protein>
<dbReference type="InterPro" id="IPR019288">
    <property type="entry name" value="3'-5'_exonuclease_PolB-like"/>
</dbReference>
<dbReference type="GO" id="GO:0004527">
    <property type="term" value="F:exonuclease activity"/>
    <property type="evidence" value="ECO:0007669"/>
    <property type="project" value="UniProtKB-KW"/>
</dbReference>
<accession>A0AA86T7U2</accession>
<organism evidence="2 3">
    <name type="scientific">Nitrospira tepida</name>
    <dbReference type="NCBI Taxonomy" id="2973512"/>
    <lineage>
        <taxon>Bacteria</taxon>
        <taxon>Pseudomonadati</taxon>
        <taxon>Nitrospirota</taxon>
        <taxon>Nitrospiria</taxon>
        <taxon>Nitrospirales</taxon>
        <taxon>Nitrospiraceae</taxon>
        <taxon>Nitrospira</taxon>
    </lineage>
</organism>
<dbReference type="RefSeq" id="WP_289268675.1">
    <property type="nucleotide sequence ID" value="NZ_OX365700.1"/>
</dbReference>
<keyword evidence="3" id="KW-1185">Reference proteome</keyword>
<dbReference type="InterPro" id="IPR012337">
    <property type="entry name" value="RNaseH-like_sf"/>
</dbReference>
<dbReference type="KEGG" id="nti:DNFV4_02346"/>
<dbReference type="SUPFAM" id="SSF53098">
    <property type="entry name" value="Ribonuclease H-like"/>
    <property type="match status" value="1"/>
</dbReference>
<name>A0AA86T7U2_9BACT</name>
<keyword evidence="2" id="KW-0540">Nuclease</keyword>
<dbReference type="GO" id="GO:0003676">
    <property type="term" value="F:nucleic acid binding"/>
    <property type="evidence" value="ECO:0007669"/>
    <property type="project" value="InterPro"/>
</dbReference>
<dbReference type="EMBL" id="OX365700">
    <property type="protein sequence ID" value="CAI4031923.1"/>
    <property type="molecule type" value="Genomic_DNA"/>
</dbReference>
<evidence type="ECO:0000313" key="3">
    <source>
        <dbReference type="Proteomes" id="UP001179121"/>
    </source>
</evidence>
<gene>
    <name evidence="2" type="ORF">DNFV4_02346</name>
</gene>
<dbReference type="InterPro" id="IPR036397">
    <property type="entry name" value="RNaseH_sf"/>
</dbReference>
<proteinExistence type="predicted"/>
<dbReference type="Gene3D" id="3.30.420.10">
    <property type="entry name" value="Ribonuclease H-like superfamily/Ribonuclease H"/>
    <property type="match status" value="1"/>
</dbReference>
<evidence type="ECO:0000313" key="2">
    <source>
        <dbReference type="EMBL" id="CAI4031923.1"/>
    </source>
</evidence>
<feature type="domain" description="Predicted 3'-5' exonuclease PolB-like" evidence="1">
    <location>
        <begin position="60"/>
        <end position="215"/>
    </location>
</feature>
<dbReference type="Proteomes" id="UP001179121">
    <property type="component" value="Chromosome"/>
</dbReference>
<dbReference type="AlphaFoldDB" id="A0AA86T7U2"/>
<evidence type="ECO:0000259" key="1">
    <source>
        <dbReference type="Pfam" id="PF10108"/>
    </source>
</evidence>
<keyword evidence="2" id="KW-0269">Exonuclease</keyword>
<sequence length="234" mass="26985">MKVVLDIETIPAPREEWARLAGRVLHDSGSPAEDLFALADAEAQRKTEDELYERSCFDATFSRIVCIGLVLFSDDMEPRGAVAWYGNDERMLLQQFWQRIGRERPSLYITHNGLGFDLPFIKKRSIIHQVKPPVEINLARFRTEPVYDTMAVWSNWETRGWIKLDVLARALQVDTKSGSGQQVLAMWERGEEKEVALYCLQDVYVTYACYSRMTFRTPLSRDVVLLHSEFCPTS</sequence>